<name>A0A368KSZ9_9BACT</name>
<evidence type="ECO:0008006" key="4">
    <source>
        <dbReference type="Google" id="ProtNLM"/>
    </source>
</evidence>
<reference evidence="2 3" key="1">
    <citation type="submission" date="2018-07" db="EMBL/GenBank/DDBJ databases">
        <title>Comparative genomes isolates from brazilian mangrove.</title>
        <authorList>
            <person name="De Araujo J.E."/>
            <person name="Taketani R.G."/>
            <person name="Silva M.C.P."/>
            <person name="Lourenco M.V."/>
            <person name="Oliveira V.M."/>
            <person name="Andreote F.D."/>
        </authorList>
    </citation>
    <scope>NUCLEOTIDE SEQUENCE [LARGE SCALE GENOMIC DNA]</scope>
    <source>
        <strain evidence="2 3">HEX PRIS-MGV</strain>
    </source>
</reference>
<comment type="caution">
    <text evidence="2">The sequence shown here is derived from an EMBL/GenBank/DDBJ whole genome shotgun (WGS) entry which is preliminary data.</text>
</comment>
<sequence>MGICPLLATIAVGILAVHVEGHSVVAIPIVFLCGMMVGAGLSGCGIHFSYIHCLVALMAILLGIALAAGRRYPVMITAIAFVLIGIVLGHDDGLAIPPNNSPLVFLLGMLLSSLILLIIGLWLGMWMEAQSIPSRVFGVLVTAAGTGILIWSVVT</sequence>
<evidence type="ECO:0000313" key="2">
    <source>
        <dbReference type="EMBL" id="RCS52797.1"/>
    </source>
</evidence>
<dbReference type="InterPro" id="IPR007038">
    <property type="entry name" value="HupE_UreJ"/>
</dbReference>
<dbReference type="EMBL" id="QPEX01000011">
    <property type="protein sequence ID" value="RCS52797.1"/>
    <property type="molecule type" value="Genomic_DNA"/>
</dbReference>
<organism evidence="2 3">
    <name type="scientific">Bremerella cremea</name>
    <dbReference type="NCBI Taxonomy" id="1031537"/>
    <lineage>
        <taxon>Bacteria</taxon>
        <taxon>Pseudomonadati</taxon>
        <taxon>Planctomycetota</taxon>
        <taxon>Planctomycetia</taxon>
        <taxon>Pirellulales</taxon>
        <taxon>Pirellulaceae</taxon>
        <taxon>Bremerella</taxon>
    </lineage>
</organism>
<accession>A0A368KSZ9</accession>
<dbReference type="Proteomes" id="UP000253562">
    <property type="component" value="Unassembled WGS sequence"/>
</dbReference>
<protein>
    <recommendedName>
        <fullName evidence="4">Urease accessory protein UreJ</fullName>
    </recommendedName>
</protein>
<keyword evidence="1" id="KW-0472">Membrane</keyword>
<dbReference type="OrthoDB" id="288833at2"/>
<feature type="transmembrane region" description="Helical" evidence="1">
    <location>
        <begin position="36"/>
        <end position="65"/>
    </location>
</feature>
<proteinExistence type="predicted"/>
<evidence type="ECO:0000256" key="1">
    <source>
        <dbReference type="SAM" id="Phobius"/>
    </source>
</evidence>
<feature type="transmembrane region" description="Helical" evidence="1">
    <location>
        <begin position="136"/>
        <end position="154"/>
    </location>
</feature>
<dbReference type="AlphaFoldDB" id="A0A368KSZ9"/>
<gene>
    <name evidence="2" type="ORF">DTL42_08150</name>
</gene>
<feature type="transmembrane region" description="Helical" evidence="1">
    <location>
        <begin position="102"/>
        <end position="124"/>
    </location>
</feature>
<keyword evidence="1" id="KW-1133">Transmembrane helix</keyword>
<dbReference type="Pfam" id="PF04955">
    <property type="entry name" value="HupE_UreJ"/>
    <property type="match status" value="1"/>
</dbReference>
<feature type="transmembrane region" description="Helical" evidence="1">
    <location>
        <begin position="72"/>
        <end position="90"/>
    </location>
</feature>
<keyword evidence="1" id="KW-0812">Transmembrane</keyword>
<evidence type="ECO:0000313" key="3">
    <source>
        <dbReference type="Proteomes" id="UP000253562"/>
    </source>
</evidence>